<dbReference type="AlphaFoldDB" id="X0YN50"/>
<protein>
    <recommendedName>
        <fullName evidence="2">Transposase IS4-like domain-containing protein</fullName>
    </recommendedName>
</protein>
<comment type="caution">
    <text evidence="1">The sequence shown here is derived from an EMBL/GenBank/DDBJ whole genome shotgun (WGS) entry which is preliminary data.</text>
</comment>
<dbReference type="EMBL" id="BART01008759">
    <property type="protein sequence ID" value="GAG57714.1"/>
    <property type="molecule type" value="Genomic_DNA"/>
</dbReference>
<name>X0YN50_9ZZZZ</name>
<dbReference type="Gene3D" id="3.90.350.10">
    <property type="entry name" value="Transposase Inhibitor Protein From Tn5, Chain A, domain 1"/>
    <property type="match status" value="1"/>
</dbReference>
<accession>X0YN50</accession>
<sequence>MDFSQFAGRLREKLTRFSGELCGRLGKTASRFVVEAVYGIISSQSVMLTEMGRSLEEDVSLKKIEERFCRQLAKPRLWERLQWSLLSQAASKISEGTLLILDLSDIQKKYARKMEYVTDVRDGSQQVIGKGYWTCQVVGTDVESSQIVPLYQALYSQDSPQFSSENNEVLKAVSLVSSYTGNRGVWVIDRGGDRGRLFGSLLKEDHQFIVRLVGNRHLLYRNTPALAWKLALSCACPYQDTLVREEEGRERAYQIRYGFLPVRLPDYPQTSLWLLVVKGLGSQPLMLLTTIRLRRSAKVLKRVLFSYLRRWSIEETIRFIKQTYDLENIRVLRYSR</sequence>
<evidence type="ECO:0008006" key="2">
    <source>
        <dbReference type="Google" id="ProtNLM"/>
    </source>
</evidence>
<dbReference type="InterPro" id="IPR012337">
    <property type="entry name" value="RNaseH-like_sf"/>
</dbReference>
<dbReference type="SUPFAM" id="SSF53098">
    <property type="entry name" value="Ribonuclease H-like"/>
    <property type="match status" value="1"/>
</dbReference>
<reference evidence="1" key="1">
    <citation type="journal article" date="2014" name="Front. Microbiol.">
        <title>High frequency of phylogenetically diverse reductive dehalogenase-homologous genes in deep subseafloor sedimentary metagenomes.</title>
        <authorList>
            <person name="Kawai M."/>
            <person name="Futagami T."/>
            <person name="Toyoda A."/>
            <person name="Takaki Y."/>
            <person name="Nishi S."/>
            <person name="Hori S."/>
            <person name="Arai W."/>
            <person name="Tsubouchi T."/>
            <person name="Morono Y."/>
            <person name="Uchiyama I."/>
            <person name="Ito T."/>
            <person name="Fujiyama A."/>
            <person name="Inagaki F."/>
            <person name="Takami H."/>
        </authorList>
    </citation>
    <scope>NUCLEOTIDE SEQUENCE</scope>
    <source>
        <strain evidence="1">Expedition CK06-06</strain>
    </source>
</reference>
<proteinExistence type="predicted"/>
<organism evidence="1">
    <name type="scientific">marine sediment metagenome</name>
    <dbReference type="NCBI Taxonomy" id="412755"/>
    <lineage>
        <taxon>unclassified sequences</taxon>
        <taxon>metagenomes</taxon>
        <taxon>ecological metagenomes</taxon>
    </lineage>
</organism>
<gene>
    <name evidence="1" type="ORF">S01H4_19615</name>
</gene>
<evidence type="ECO:0000313" key="1">
    <source>
        <dbReference type="EMBL" id="GAG57714.1"/>
    </source>
</evidence>